<feature type="transmembrane region" description="Helical" evidence="1">
    <location>
        <begin position="72"/>
        <end position="92"/>
    </location>
</feature>
<comment type="caution">
    <text evidence="2">The sequence shown here is derived from an EMBL/GenBank/DDBJ whole genome shotgun (WGS) entry which is preliminary data.</text>
</comment>
<proteinExistence type="predicted"/>
<keyword evidence="3" id="KW-1185">Reference proteome</keyword>
<keyword evidence="1" id="KW-0812">Transmembrane</keyword>
<accession>A0A8X8VZT9</accession>
<dbReference type="EMBL" id="PNBA02000022">
    <property type="protein sequence ID" value="KAG6385477.1"/>
    <property type="molecule type" value="Genomic_DNA"/>
</dbReference>
<evidence type="ECO:0000313" key="3">
    <source>
        <dbReference type="Proteomes" id="UP000298416"/>
    </source>
</evidence>
<keyword evidence="1" id="KW-1133">Transmembrane helix</keyword>
<dbReference type="Proteomes" id="UP000298416">
    <property type="component" value="Unassembled WGS sequence"/>
</dbReference>
<reference evidence="2" key="1">
    <citation type="submission" date="2018-01" db="EMBL/GenBank/DDBJ databases">
        <authorList>
            <person name="Mao J.F."/>
        </authorList>
    </citation>
    <scope>NUCLEOTIDE SEQUENCE</scope>
    <source>
        <strain evidence="2">Huo1</strain>
        <tissue evidence="2">Leaf</tissue>
    </source>
</reference>
<keyword evidence="1" id="KW-0472">Membrane</keyword>
<dbReference type="AlphaFoldDB" id="A0A8X8VZT9"/>
<gene>
    <name evidence="2" type="ORF">SASPL_154312</name>
</gene>
<evidence type="ECO:0000313" key="2">
    <source>
        <dbReference type="EMBL" id="KAG6385477.1"/>
    </source>
</evidence>
<organism evidence="2">
    <name type="scientific">Salvia splendens</name>
    <name type="common">Scarlet sage</name>
    <dbReference type="NCBI Taxonomy" id="180675"/>
    <lineage>
        <taxon>Eukaryota</taxon>
        <taxon>Viridiplantae</taxon>
        <taxon>Streptophyta</taxon>
        <taxon>Embryophyta</taxon>
        <taxon>Tracheophyta</taxon>
        <taxon>Spermatophyta</taxon>
        <taxon>Magnoliopsida</taxon>
        <taxon>eudicotyledons</taxon>
        <taxon>Gunneridae</taxon>
        <taxon>Pentapetalae</taxon>
        <taxon>asterids</taxon>
        <taxon>lamiids</taxon>
        <taxon>Lamiales</taxon>
        <taxon>Lamiaceae</taxon>
        <taxon>Nepetoideae</taxon>
        <taxon>Mentheae</taxon>
        <taxon>Salviinae</taxon>
        <taxon>Salvia</taxon>
        <taxon>Salvia subgen. Calosphace</taxon>
        <taxon>core Calosphace</taxon>
    </lineage>
</organism>
<evidence type="ECO:0000256" key="1">
    <source>
        <dbReference type="SAM" id="Phobius"/>
    </source>
</evidence>
<sequence>MSILPTLSKPRVQEDGLLHAFEQAMKLKEKPGRKCAECGEVTCYHFFNINVLVFAFLYVVSRCDALVVEAFMTDYCIIVFIALAFLYSVVVLF</sequence>
<reference evidence="2" key="2">
    <citation type="submission" date="2020-08" db="EMBL/GenBank/DDBJ databases">
        <title>Plant Genome Project.</title>
        <authorList>
            <person name="Zhang R.-G."/>
        </authorList>
    </citation>
    <scope>NUCLEOTIDE SEQUENCE</scope>
    <source>
        <strain evidence="2">Huo1</strain>
        <tissue evidence="2">Leaf</tissue>
    </source>
</reference>
<protein>
    <submittedName>
        <fullName evidence="2">Uncharacterized protein</fullName>
    </submittedName>
</protein>
<feature type="transmembrane region" description="Helical" evidence="1">
    <location>
        <begin position="41"/>
        <end position="60"/>
    </location>
</feature>
<name>A0A8X8VZT9_SALSN</name>